<dbReference type="GO" id="GO:0031492">
    <property type="term" value="F:nucleosomal DNA binding"/>
    <property type="evidence" value="ECO:0007669"/>
    <property type="project" value="TreeGrafter"/>
</dbReference>
<dbReference type="GO" id="GO:0003690">
    <property type="term" value="F:double-stranded DNA binding"/>
    <property type="evidence" value="ECO:0007669"/>
    <property type="project" value="TreeGrafter"/>
</dbReference>
<protein>
    <recommendedName>
        <fullName evidence="5">H15 domain-containing protein</fullName>
    </recommendedName>
</protein>
<comment type="subcellular location">
    <subcellularLocation>
        <location evidence="1">Nucleus</location>
    </subcellularLocation>
</comment>
<dbReference type="InterPro" id="IPR036390">
    <property type="entry name" value="WH_DNA-bd_sf"/>
</dbReference>
<proteinExistence type="predicted"/>
<dbReference type="PANTHER" id="PTHR11467">
    <property type="entry name" value="HISTONE H1"/>
    <property type="match status" value="1"/>
</dbReference>
<feature type="compositionally biased region" description="Low complexity" evidence="4">
    <location>
        <begin position="147"/>
        <end position="163"/>
    </location>
</feature>
<gene>
    <name evidence="6" type="ORF">Nepgr_031073</name>
</gene>
<evidence type="ECO:0000313" key="6">
    <source>
        <dbReference type="EMBL" id="GMH29230.1"/>
    </source>
</evidence>
<dbReference type="Pfam" id="PF00538">
    <property type="entry name" value="Linker_histone"/>
    <property type="match status" value="1"/>
</dbReference>
<accession>A0AAD3TGL5</accession>
<dbReference type="InterPro" id="IPR005818">
    <property type="entry name" value="Histone_H1/H5_H15"/>
</dbReference>
<feature type="compositionally biased region" description="Basic and acidic residues" evidence="4">
    <location>
        <begin position="83"/>
        <end position="103"/>
    </location>
</feature>
<evidence type="ECO:0000313" key="7">
    <source>
        <dbReference type="Proteomes" id="UP001279734"/>
    </source>
</evidence>
<reference evidence="6" key="1">
    <citation type="submission" date="2023-05" db="EMBL/GenBank/DDBJ databases">
        <title>Nepenthes gracilis genome sequencing.</title>
        <authorList>
            <person name="Fukushima K."/>
        </authorList>
    </citation>
    <scope>NUCLEOTIDE SEQUENCE</scope>
    <source>
        <strain evidence="6">SING2019-196</strain>
    </source>
</reference>
<feature type="compositionally biased region" description="Low complexity" evidence="4">
    <location>
        <begin position="178"/>
        <end position="194"/>
    </location>
</feature>
<dbReference type="GO" id="GO:0045910">
    <property type="term" value="P:negative regulation of DNA recombination"/>
    <property type="evidence" value="ECO:0007669"/>
    <property type="project" value="TreeGrafter"/>
</dbReference>
<dbReference type="PANTHER" id="PTHR11467:SF172">
    <property type="entry name" value="HISTONE H1-LIKE"/>
    <property type="match status" value="1"/>
</dbReference>
<dbReference type="Proteomes" id="UP001279734">
    <property type="component" value="Unassembled WGS sequence"/>
</dbReference>
<evidence type="ECO:0000256" key="4">
    <source>
        <dbReference type="SAM" id="MobiDB-lite"/>
    </source>
</evidence>
<dbReference type="CDD" id="cd00073">
    <property type="entry name" value="H15"/>
    <property type="match status" value="1"/>
</dbReference>
<evidence type="ECO:0000259" key="5">
    <source>
        <dbReference type="PROSITE" id="PS51504"/>
    </source>
</evidence>
<dbReference type="GO" id="GO:0005634">
    <property type="term" value="C:nucleus"/>
    <property type="evidence" value="ECO:0007669"/>
    <property type="project" value="UniProtKB-SubCell"/>
</dbReference>
<dbReference type="EMBL" id="BSYO01000036">
    <property type="protein sequence ID" value="GMH29230.1"/>
    <property type="molecule type" value="Genomic_DNA"/>
</dbReference>
<feature type="region of interest" description="Disordered" evidence="4">
    <location>
        <begin position="83"/>
        <end position="115"/>
    </location>
</feature>
<dbReference type="GO" id="GO:0006334">
    <property type="term" value="P:nucleosome assembly"/>
    <property type="evidence" value="ECO:0007669"/>
    <property type="project" value="InterPro"/>
</dbReference>
<evidence type="ECO:0000256" key="3">
    <source>
        <dbReference type="ARBA" id="ARBA00023242"/>
    </source>
</evidence>
<organism evidence="6 7">
    <name type="scientific">Nepenthes gracilis</name>
    <name type="common">Slender pitcher plant</name>
    <dbReference type="NCBI Taxonomy" id="150966"/>
    <lineage>
        <taxon>Eukaryota</taxon>
        <taxon>Viridiplantae</taxon>
        <taxon>Streptophyta</taxon>
        <taxon>Embryophyta</taxon>
        <taxon>Tracheophyta</taxon>
        <taxon>Spermatophyta</taxon>
        <taxon>Magnoliopsida</taxon>
        <taxon>eudicotyledons</taxon>
        <taxon>Gunneridae</taxon>
        <taxon>Pentapetalae</taxon>
        <taxon>Caryophyllales</taxon>
        <taxon>Nepenthaceae</taxon>
        <taxon>Nepenthes</taxon>
    </lineage>
</organism>
<name>A0AAD3TGL5_NEPGR</name>
<dbReference type="InterPro" id="IPR036388">
    <property type="entry name" value="WH-like_DNA-bd_sf"/>
</dbReference>
<keyword evidence="3" id="KW-0539">Nucleus</keyword>
<dbReference type="GO" id="GO:0030261">
    <property type="term" value="P:chromosome condensation"/>
    <property type="evidence" value="ECO:0007669"/>
    <property type="project" value="TreeGrafter"/>
</dbReference>
<dbReference type="SMART" id="SM00526">
    <property type="entry name" value="H15"/>
    <property type="match status" value="1"/>
</dbReference>
<dbReference type="SUPFAM" id="SSF46785">
    <property type="entry name" value="Winged helix' DNA-binding domain"/>
    <property type="match status" value="1"/>
</dbReference>
<feature type="domain" description="H15" evidence="5">
    <location>
        <begin position="13"/>
        <end position="83"/>
    </location>
</feature>
<dbReference type="PROSITE" id="PS51504">
    <property type="entry name" value="H15"/>
    <property type="match status" value="1"/>
</dbReference>
<keyword evidence="2" id="KW-0238">DNA-binding</keyword>
<comment type="caution">
    <text evidence="6">The sequence shown here is derived from an EMBL/GenBank/DDBJ whole genome shotgun (WGS) entry which is preliminary data.</text>
</comment>
<feature type="region of interest" description="Disordered" evidence="4">
    <location>
        <begin position="147"/>
        <end position="194"/>
    </location>
</feature>
<evidence type="ECO:0000256" key="2">
    <source>
        <dbReference type="ARBA" id="ARBA00023125"/>
    </source>
</evidence>
<dbReference type="AlphaFoldDB" id="A0AAD3TGL5"/>
<dbReference type="GO" id="GO:0000786">
    <property type="term" value="C:nucleosome"/>
    <property type="evidence" value="ECO:0007669"/>
    <property type="project" value="InterPro"/>
</dbReference>
<keyword evidence="7" id="KW-1185">Reference proteome</keyword>
<evidence type="ECO:0000256" key="1">
    <source>
        <dbReference type="ARBA" id="ARBA00004123"/>
    </source>
</evidence>
<dbReference type="Gene3D" id="1.10.10.10">
    <property type="entry name" value="Winged helix-like DNA-binding domain superfamily/Winged helix DNA-binding domain"/>
    <property type="match status" value="1"/>
</dbReference>
<sequence>MASAAKKSKAPPQHPPYIAMIKEALISLKERTGSSHYAIAKHMEEQQKVALPSNFRKLLSVQLKKLVASGKLVKVKNSFKIPPLEKKSSVTESKPKSKPKEGTVKNNAAKAKPKVVAVKKARVAAKPKSVVKAKSVAKPKTEKVVKSTRTVTVKSPARKMAAAKVRKAVEKPKKPKSIKTPVKKAPAAAKKAKN</sequence>